<feature type="compositionally biased region" description="Basic and acidic residues" evidence="1">
    <location>
        <begin position="127"/>
        <end position="148"/>
    </location>
</feature>
<dbReference type="EMBL" id="JAERRF010000007">
    <property type="protein sequence ID" value="MBL1097888.1"/>
    <property type="molecule type" value="Genomic_DNA"/>
</dbReference>
<organism evidence="3 4">
    <name type="scientific">Streptomyces coffeae</name>
    <dbReference type="NCBI Taxonomy" id="621382"/>
    <lineage>
        <taxon>Bacteria</taxon>
        <taxon>Bacillati</taxon>
        <taxon>Actinomycetota</taxon>
        <taxon>Actinomycetes</taxon>
        <taxon>Kitasatosporales</taxon>
        <taxon>Streptomycetaceae</taxon>
        <taxon>Streptomyces</taxon>
    </lineage>
</organism>
<feature type="region of interest" description="Disordered" evidence="1">
    <location>
        <begin position="125"/>
        <end position="154"/>
    </location>
</feature>
<evidence type="ECO:0000313" key="3">
    <source>
        <dbReference type="EMBL" id="MBL1097888.1"/>
    </source>
</evidence>
<dbReference type="Pfam" id="PF21725">
    <property type="entry name" value="T7SS_signal"/>
    <property type="match status" value="1"/>
</dbReference>
<comment type="caution">
    <text evidence="3">The sequence shown here is derived from an EMBL/GenBank/DDBJ whole genome shotgun (WGS) entry which is preliminary data.</text>
</comment>
<dbReference type="Proteomes" id="UP000634229">
    <property type="component" value="Unassembled WGS sequence"/>
</dbReference>
<feature type="region of interest" description="Disordered" evidence="1">
    <location>
        <begin position="1"/>
        <end position="24"/>
    </location>
</feature>
<name>A0ABS1NCV3_9ACTN</name>
<keyword evidence="4" id="KW-1185">Reference proteome</keyword>
<sequence>MTHKDATEGGTTERIPANAKPSDVIPGSPYVEDLAVKLRAYAGAFQDGVEQLDVLSLMNWTGAASEGFQGATEKLPKELGSAKTYFTSAASALDSYAAKLRSVQKHVKPIIDDADEARAASKSHWQRWKDYSEADDRKDDPLPEKPPEDDPGMAALDACYKRLDKLEKELKLVVDTAKRTLDTAKEKAPDKPAAPEGVDYLKQKLGDFFGGAKDTAHGWYKEFEYLVEDGPQGAGLRLAGMADGAAYAVDHPKEFAKAVVNWDEWQRNPARAAGQLTPDLPLALATGGTDAIRRGGNVASGTNKTRKTSSSLCGQGHTSH</sequence>
<dbReference type="RefSeq" id="WP_201875301.1">
    <property type="nucleotide sequence ID" value="NZ_JAERRF010000007.1"/>
</dbReference>
<accession>A0ABS1NCV3</accession>
<gene>
    <name evidence="3" type="ORF">JK363_14635</name>
</gene>
<reference evidence="3 4" key="1">
    <citation type="submission" date="2021-01" db="EMBL/GenBank/DDBJ databases">
        <title>WGS of actinomycetes isolated from Thailand.</title>
        <authorList>
            <person name="Thawai C."/>
        </authorList>
    </citation>
    <scope>NUCLEOTIDE SEQUENCE [LARGE SCALE GENOMIC DNA]</scope>
    <source>
        <strain evidence="3 4">CA1R205</strain>
    </source>
</reference>
<feature type="compositionally biased region" description="Polar residues" evidence="1">
    <location>
        <begin position="299"/>
        <end position="320"/>
    </location>
</feature>
<evidence type="ECO:0000259" key="2">
    <source>
        <dbReference type="Pfam" id="PF21725"/>
    </source>
</evidence>
<evidence type="ECO:0000256" key="1">
    <source>
        <dbReference type="SAM" id="MobiDB-lite"/>
    </source>
</evidence>
<feature type="domain" description="Putative T7SS secretion signal" evidence="2">
    <location>
        <begin position="19"/>
        <end position="192"/>
    </location>
</feature>
<proteinExistence type="predicted"/>
<dbReference type="InterPro" id="IPR049082">
    <property type="entry name" value="T7SS_signal"/>
</dbReference>
<protein>
    <recommendedName>
        <fullName evidence="2">Putative T7SS secretion signal domain-containing protein</fullName>
    </recommendedName>
</protein>
<feature type="region of interest" description="Disordered" evidence="1">
    <location>
        <begin position="291"/>
        <end position="320"/>
    </location>
</feature>
<evidence type="ECO:0000313" key="4">
    <source>
        <dbReference type="Proteomes" id="UP000634229"/>
    </source>
</evidence>